<keyword evidence="1" id="KW-0472">Membrane</keyword>
<dbReference type="AlphaFoldDB" id="A0A7X0T8H8"/>
<evidence type="ECO:0000313" key="3">
    <source>
        <dbReference type="Proteomes" id="UP000522007"/>
    </source>
</evidence>
<dbReference type="EMBL" id="JAAROP010000002">
    <property type="protein sequence ID" value="MBC1322224.1"/>
    <property type="molecule type" value="Genomic_DNA"/>
</dbReference>
<evidence type="ECO:0000313" key="2">
    <source>
        <dbReference type="EMBL" id="MBC1322224.1"/>
    </source>
</evidence>
<feature type="transmembrane region" description="Helical" evidence="1">
    <location>
        <begin position="75"/>
        <end position="108"/>
    </location>
</feature>
<dbReference type="RefSeq" id="WP_185308190.1">
    <property type="nucleotide sequence ID" value="NZ_JACTIK010000002.1"/>
</dbReference>
<sequence length="122" mass="13453">MTIKITRKTGLMGATVPVKLIVDGEESINLGSGKSHTFTADKMEVKATQFGFQSQKEKIEESGEFFIKINANMMILFIIMIICVCIGAILNVYILSIIGFIGGIGALIYGRNNWFQIVKSDE</sequence>
<evidence type="ECO:0000256" key="1">
    <source>
        <dbReference type="SAM" id="Phobius"/>
    </source>
</evidence>
<keyword evidence="1" id="KW-1133">Transmembrane helix</keyword>
<organism evidence="2 3">
    <name type="scientific">Listeria welshimeri</name>
    <dbReference type="NCBI Taxonomy" id="1643"/>
    <lineage>
        <taxon>Bacteria</taxon>
        <taxon>Bacillati</taxon>
        <taxon>Bacillota</taxon>
        <taxon>Bacilli</taxon>
        <taxon>Bacillales</taxon>
        <taxon>Listeriaceae</taxon>
        <taxon>Listeria</taxon>
    </lineage>
</organism>
<protein>
    <submittedName>
        <fullName evidence="2">Uncharacterized protein</fullName>
    </submittedName>
</protein>
<dbReference type="Proteomes" id="UP000522007">
    <property type="component" value="Unassembled WGS sequence"/>
</dbReference>
<reference evidence="2 3" key="1">
    <citation type="submission" date="2020-03" db="EMBL/GenBank/DDBJ databases">
        <title>Soil Listeria distribution.</title>
        <authorList>
            <person name="Liao J."/>
            <person name="Wiedmann M."/>
        </authorList>
    </citation>
    <scope>NUCLEOTIDE SEQUENCE [LARGE SCALE GENOMIC DNA]</scope>
    <source>
        <strain evidence="2 3">FSL L7-1829</strain>
    </source>
</reference>
<gene>
    <name evidence="2" type="ORF">HB853_04635</name>
</gene>
<keyword evidence="1" id="KW-0812">Transmembrane</keyword>
<proteinExistence type="predicted"/>
<name>A0A7X0T8H8_LISWE</name>
<accession>A0A7X0T8H8</accession>
<comment type="caution">
    <text evidence="2">The sequence shown here is derived from an EMBL/GenBank/DDBJ whole genome shotgun (WGS) entry which is preliminary data.</text>
</comment>